<evidence type="ECO:0000313" key="7">
    <source>
        <dbReference type="EMBL" id="AOT69392.1"/>
    </source>
</evidence>
<keyword evidence="1" id="KW-0004">4Fe-4S</keyword>
<dbReference type="KEGG" id="gfe:Gferi_07285"/>
<evidence type="ECO:0000256" key="5">
    <source>
        <dbReference type="ARBA" id="ARBA00023014"/>
    </source>
</evidence>
<dbReference type="OrthoDB" id="9759982at2"/>
<evidence type="ECO:0000256" key="4">
    <source>
        <dbReference type="ARBA" id="ARBA00023004"/>
    </source>
</evidence>
<keyword evidence="6" id="KW-1133">Transmembrane helix</keyword>
<dbReference type="PANTHER" id="PTHR43498">
    <property type="entry name" value="FERREDOXIN:COB-COM HETERODISULFIDE REDUCTASE SUBUNIT A"/>
    <property type="match status" value="1"/>
</dbReference>
<dbReference type="Pfam" id="PF12831">
    <property type="entry name" value="FAD_oxidored"/>
    <property type="match status" value="1"/>
</dbReference>
<keyword evidence="5" id="KW-0411">Iron-sulfur</keyword>
<name>A0A1D8GEP9_9FIRM</name>
<keyword evidence="2" id="KW-0479">Metal-binding</keyword>
<keyword evidence="6" id="KW-0472">Membrane</keyword>
<evidence type="ECO:0008006" key="9">
    <source>
        <dbReference type="Google" id="ProtNLM"/>
    </source>
</evidence>
<evidence type="ECO:0000256" key="1">
    <source>
        <dbReference type="ARBA" id="ARBA00022485"/>
    </source>
</evidence>
<gene>
    <name evidence="7" type="ORF">Gferi_07285</name>
</gene>
<accession>A0A1D8GEP9</accession>
<keyword evidence="8" id="KW-1185">Reference proteome</keyword>
<dbReference type="PANTHER" id="PTHR43498:SF1">
    <property type="entry name" value="COB--COM HETERODISULFIDE REDUCTASE IRON-SULFUR SUBUNIT A"/>
    <property type="match status" value="1"/>
</dbReference>
<dbReference type="GO" id="GO:0016491">
    <property type="term" value="F:oxidoreductase activity"/>
    <property type="evidence" value="ECO:0007669"/>
    <property type="project" value="UniProtKB-KW"/>
</dbReference>
<protein>
    <recommendedName>
        <fullName evidence="9">FAD-dependent oxidoreductase</fullName>
    </recommendedName>
</protein>
<organism evidence="7 8">
    <name type="scientific">Geosporobacter ferrireducens</name>
    <dbReference type="NCBI Taxonomy" id="1424294"/>
    <lineage>
        <taxon>Bacteria</taxon>
        <taxon>Bacillati</taxon>
        <taxon>Bacillota</taxon>
        <taxon>Clostridia</taxon>
        <taxon>Peptostreptococcales</taxon>
        <taxon>Thermotaleaceae</taxon>
        <taxon>Geosporobacter</taxon>
    </lineage>
</organism>
<evidence type="ECO:0000313" key="8">
    <source>
        <dbReference type="Proteomes" id="UP000095743"/>
    </source>
</evidence>
<dbReference type="Gene3D" id="3.50.50.60">
    <property type="entry name" value="FAD/NAD(P)-binding domain"/>
    <property type="match status" value="1"/>
</dbReference>
<dbReference type="SUPFAM" id="SSF51905">
    <property type="entry name" value="FAD/NAD(P)-binding domain"/>
    <property type="match status" value="1"/>
</dbReference>
<keyword evidence="6" id="KW-0812">Transmembrane</keyword>
<dbReference type="InterPro" id="IPR039650">
    <property type="entry name" value="HdrA-like"/>
</dbReference>
<sequence>MPNKKYAADVIVVGGGLAGVISAIIAARNGYKVILIEKGSCLGGIATASMLGEINGAYLNGEIVVSSIGEEIINNLAKREAALFEDNIPMTSNPAIQVDRVRYNSEYLKIVLDEMVAKENIQLFFCSNIKTIENSNNNIQITLTNLYEDLIIDGRVLIDSTGNSECIYMLREKTVSTCKDKKQAVTEIFKMGGVNIVEFNKLKTDEIQDIILKGTTSSILPSNIMSMLRVPGTNDIVINCTRCENIDHESIEDISMALIELRQQINRIIPFIKENVRGCKNAYLSGIASSIGVRDRRRIDGMYELTGDDLIACKTFKDSVAVGVYPVDLHVRTNKNSSVEFIKIGGNGIYKIPYRSMLTKTLDNVIANGKCIAADDVAFGAFRALGSIMNIATAAGAAASLAIKNNSSVKNVDIQELQGMLRKLGVKEI</sequence>
<reference evidence="7 8" key="1">
    <citation type="submission" date="2016-09" db="EMBL/GenBank/DDBJ databases">
        <title>Genomic analysis reveals versatility of anaerobic energy metabolism of Geosporobacter ferrireducens IRF9 of phylum Firmicutes.</title>
        <authorList>
            <person name="Kim S.-J."/>
        </authorList>
    </citation>
    <scope>NUCLEOTIDE SEQUENCE [LARGE SCALE GENOMIC DNA]</scope>
    <source>
        <strain evidence="7 8">IRF9</strain>
    </source>
</reference>
<dbReference type="Proteomes" id="UP000095743">
    <property type="component" value="Chromosome"/>
</dbReference>
<evidence type="ECO:0000256" key="3">
    <source>
        <dbReference type="ARBA" id="ARBA00023002"/>
    </source>
</evidence>
<keyword evidence="3" id="KW-0560">Oxidoreductase</keyword>
<dbReference type="EMBL" id="CP017269">
    <property type="protein sequence ID" value="AOT69392.1"/>
    <property type="molecule type" value="Genomic_DNA"/>
</dbReference>
<dbReference type="GO" id="GO:0046872">
    <property type="term" value="F:metal ion binding"/>
    <property type="evidence" value="ECO:0007669"/>
    <property type="project" value="UniProtKB-KW"/>
</dbReference>
<dbReference type="AlphaFoldDB" id="A0A1D8GEP9"/>
<keyword evidence="4" id="KW-0408">Iron</keyword>
<evidence type="ECO:0000256" key="2">
    <source>
        <dbReference type="ARBA" id="ARBA00022723"/>
    </source>
</evidence>
<dbReference type="STRING" id="1424294.Gferi_07285"/>
<dbReference type="GO" id="GO:0051539">
    <property type="term" value="F:4 iron, 4 sulfur cluster binding"/>
    <property type="evidence" value="ECO:0007669"/>
    <property type="project" value="UniProtKB-KW"/>
</dbReference>
<evidence type="ECO:0000256" key="6">
    <source>
        <dbReference type="SAM" id="Phobius"/>
    </source>
</evidence>
<dbReference type="RefSeq" id="WP_069975007.1">
    <property type="nucleotide sequence ID" value="NZ_CP017269.1"/>
</dbReference>
<feature type="transmembrane region" description="Helical" evidence="6">
    <location>
        <begin position="6"/>
        <end position="27"/>
    </location>
</feature>
<proteinExistence type="predicted"/>
<dbReference type="InterPro" id="IPR036188">
    <property type="entry name" value="FAD/NAD-bd_sf"/>
</dbReference>